<evidence type="ECO:0000313" key="2">
    <source>
        <dbReference type="EMBL" id="KAJ3254069.1"/>
    </source>
</evidence>
<feature type="transmembrane region" description="Helical" evidence="1">
    <location>
        <begin position="12"/>
        <end position="32"/>
    </location>
</feature>
<protein>
    <submittedName>
        <fullName evidence="2">Uncharacterized protein</fullName>
    </submittedName>
</protein>
<name>A0AAD5UCD0_9FUNG</name>
<keyword evidence="1" id="KW-1133">Transmembrane helix</keyword>
<proteinExistence type="predicted"/>
<keyword evidence="3" id="KW-1185">Reference proteome</keyword>
<evidence type="ECO:0000313" key="3">
    <source>
        <dbReference type="Proteomes" id="UP001210925"/>
    </source>
</evidence>
<feature type="transmembrane region" description="Helical" evidence="1">
    <location>
        <begin position="101"/>
        <end position="120"/>
    </location>
</feature>
<keyword evidence="1" id="KW-0812">Transmembrane</keyword>
<reference evidence="2" key="1">
    <citation type="submission" date="2020-05" db="EMBL/GenBank/DDBJ databases">
        <title>Phylogenomic resolution of chytrid fungi.</title>
        <authorList>
            <person name="Stajich J.E."/>
            <person name="Amses K."/>
            <person name="Simmons R."/>
            <person name="Seto K."/>
            <person name="Myers J."/>
            <person name="Bonds A."/>
            <person name="Quandt C.A."/>
            <person name="Barry K."/>
            <person name="Liu P."/>
            <person name="Grigoriev I."/>
            <person name="Longcore J.E."/>
            <person name="James T.Y."/>
        </authorList>
    </citation>
    <scope>NUCLEOTIDE SEQUENCE</scope>
    <source>
        <strain evidence="2">PLAUS21</strain>
    </source>
</reference>
<evidence type="ECO:0000256" key="1">
    <source>
        <dbReference type="SAM" id="Phobius"/>
    </source>
</evidence>
<keyword evidence="1" id="KW-0472">Membrane</keyword>
<feature type="transmembrane region" description="Helical" evidence="1">
    <location>
        <begin position="179"/>
        <end position="202"/>
    </location>
</feature>
<gene>
    <name evidence="2" type="ORF">HK103_007530</name>
</gene>
<dbReference type="EMBL" id="JADGKB010000093">
    <property type="protein sequence ID" value="KAJ3254069.1"/>
    <property type="molecule type" value="Genomic_DNA"/>
</dbReference>
<dbReference type="Proteomes" id="UP001210925">
    <property type="component" value="Unassembled WGS sequence"/>
</dbReference>
<organism evidence="2 3">
    <name type="scientific">Boothiomyces macroporosus</name>
    <dbReference type="NCBI Taxonomy" id="261099"/>
    <lineage>
        <taxon>Eukaryota</taxon>
        <taxon>Fungi</taxon>
        <taxon>Fungi incertae sedis</taxon>
        <taxon>Chytridiomycota</taxon>
        <taxon>Chytridiomycota incertae sedis</taxon>
        <taxon>Chytridiomycetes</taxon>
        <taxon>Rhizophydiales</taxon>
        <taxon>Terramycetaceae</taxon>
        <taxon>Boothiomyces</taxon>
    </lineage>
</organism>
<accession>A0AAD5UCD0</accession>
<dbReference type="AlphaFoldDB" id="A0AAD5UCD0"/>
<feature type="transmembrane region" description="Helical" evidence="1">
    <location>
        <begin position="132"/>
        <end position="152"/>
    </location>
</feature>
<sequence>MGDAVLSGWSRFFLLIGILAGICSLGGGGTTVPPFKSFSWLTTSTTNVGIYGACKNDKINPYFFSIDKDYAQIQKQECSTVFDSGLKNVGPVGRLLPKDEVMVSGLFALGLVFSLISLVLLRRRNPLPATVFAFAGSLLEAVAFGLGTWLFYRNWTDLASGYDDRLGSVSADSNVRYGLGMYFGGASCLLLFTASSLSWSAIKDRRSEKFGSWDV</sequence>
<comment type="caution">
    <text evidence="2">The sequence shown here is derived from an EMBL/GenBank/DDBJ whole genome shotgun (WGS) entry which is preliminary data.</text>
</comment>